<proteinExistence type="predicted"/>
<feature type="transmembrane region" description="Helical" evidence="1">
    <location>
        <begin position="140"/>
        <end position="159"/>
    </location>
</feature>
<keyword evidence="1" id="KW-0812">Transmembrane</keyword>
<dbReference type="EMBL" id="JANLCJ010000003">
    <property type="protein sequence ID" value="MCS5734015.1"/>
    <property type="molecule type" value="Genomic_DNA"/>
</dbReference>
<name>A0ABT2H280_9MICO</name>
<feature type="transmembrane region" description="Helical" evidence="1">
    <location>
        <begin position="79"/>
        <end position="101"/>
    </location>
</feature>
<evidence type="ECO:0000313" key="2">
    <source>
        <dbReference type="EMBL" id="MCS5734015.1"/>
    </source>
</evidence>
<organism evidence="2 3">
    <name type="scientific">Herbiconiux daphne</name>
    <dbReference type="NCBI Taxonomy" id="2970914"/>
    <lineage>
        <taxon>Bacteria</taxon>
        <taxon>Bacillati</taxon>
        <taxon>Actinomycetota</taxon>
        <taxon>Actinomycetes</taxon>
        <taxon>Micrococcales</taxon>
        <taxon>Microbacteriaceae</taxon>
        <taxon>Herbiconiux</taxon>
    </lineage>
</organism>
<keyword evidence="1" id="KW-1133">Transmembrane helix</keyword>
<feature type="transmembrane region" description="Helical" evidence="1">
    <location>
        <begin position="47"/>
        <end position="73"/>
    </location>
</feature>
<feature type="transmembrane region" description="Helical" evidence="1">
    <location>
        <begin position="191"/>
        <end position="212"/>
    </location>
</feature>
<keyword evidence="3" id="KW-1185">Reference proteome</keyword>
<comment type="caution">
    <text evidence="2">The sequence shown here is derived from an EMBL/GenBank/DDBJ whole genome shotgun (WGS) entry which is preliminary data.</text>
</comment>
<feature type="transmembrane region" description="Helical" evidence="1">
    <location>
        <begin position="166"/>
        <end position="185"/>
    </location>
</feature>
<evidence type="ECO:0000256" key="1">
    <source>
        <dbReference type="SAM" id="Phobius"/>
    </source>
</evidence>
<dbReference type="Proteomes" id="UP001165586">
    <property type="component" value="Unassembled WGS sequence"/>
</dbReference>
<sequence length="423" mass="45088">MSGTGPLRGRTRTPSDSALTELVRARRMGPRAVDAVRQGIELNSRLGIGYLGVGAVMVGILLIIRGVASFWLAWPYNDWRALTLIGWVVVAALFAFAALYARSRRRRGSLPGWAFVVVVTGDGIALGLDYAALLLSGNEANYLTVGIGVGATLLACVTFRPMANMVLSVSVLAGISLLGLGWLSLTMPASASVGVAQLVLTVVPAVAGIVMVRSFGQLVQRELDRTVIESTIDAPRYGLGILASTELARLDLAAEELLQDVATGRAALPLDRDLSSTASMLATDLRRMLVAGRRETWLHHAISESEYLAPVVTLSDPDGLAGYLEPAQRDGLLSAIWLIVDESGRWTPTIELVVGGPDAKTRTTPADMMVLPITLSVGGIPRRRIDPAVWSALSRVGLYSVDARTGRLRVRVDAHVVVPDAAR</sequence>
<accession>A0ABT2H280</accession>
<gene>
    <name evidence="2" type="ORF">N1032_09725</name>
</gene>
<reference evidence="2" key="1">
    <citation type="submission" date="2022-08" db="EMBL/GenBank/DDBJ databases">
        <authorList>
            <person name="Deng Y."/>
            <person name="Han X.-F."/>
            <person name="Zhang Y.-Q."/>
        </authorList>
    </citation>
    <scope>NUCLEOTIDE SEQUENCE</scope>
    <source>
        <strain evidence="2">CPCC 203386</strain>
    </source>
</reference>
<feature type="transmembrane region" description="Helical" evidence="1">
    <location>
        <begin position="113"/>
        <end position="134"/>
    </location>
</feature>
<keyword evidence="1" id="KW-0472">Membrane</keyword>
<evidence type="ECO:0000313" key="3">
    <source>
        <dbReference type="Proteomes" id="UP001165586"/>
    </source>
</evidence>
<dbReference type="RefSeq" id="WP_259538862.1">
    <property type="nucleotide sequence ID" value="NZ_JANLCJ010000003.1"/>
</dbReference>
<protein>
    <submittedName>
        <fullName evidence="2">Uncharacterized protein</fullName>
    </submittedName>
</protein>